<sequence length="143" mass="15637">MSSPLRSIDAVYPEPLSRMHRLETHPNAYRRAVKKKMNRTGRFRTQPVTFDEIKEVDEETVDEESAVSKANRTAGATAQSEQDLSRPLGAAAASAPMAVPAGPRSRAPVESDSPPDGDAEDTFPGYSLSPRHGRPRGRPRKSI</sequence>
<comment type="caution">
    <text evidence="2">The sequence shown here is derived from an EMBL/GenBank/DDBJ whole genome shotgun (WGS) entry which is preliminary data.</text>
</comment>
<dbReference type="InterPro" id="IPR031521">
    <property type="entry name" value="DUF4695"/>
</dbReference>
<accession>A0A6A4VD63</accession>
<evidence type="ECO:0000313" key="3">
    <source>
        <dbReference type="Proteomes" id="UP000440578"/>
    </source>
</evidence>
<feature type="region of interest" description="Disordered" evidence="1">
    <location>
        <begin position="54"/>
        <end position="143"/>
    </location>
</feature>
<reference evidence="2 3" key="1">
    <citation type="submission" date="2019-07" db="EMBL/GenBank/DDBJ databases">
        <title>Draft genome assembly of a fouling barnacle, Amphibalanus amphitrite (Darwin, 1854): The first reference genome for Thecostraca.</title>
        <authorList>
            <person name="Kim W."/>
        </authorList>
    </citation>
    <scope>NUCLEOTIDE SEQUENCE [LARGE SCALE GENOMIC DNA]</scope>
    <source>
        <strain evidence="2">SNU_AA5</strain>
        <tissue evidence="2">Soma without cirri and trophi</tissue>
    </source>
</reference>
<gene>
    <name evidence="2" type="ORF">FJT64_013289</name>
</gene>
<evidence type="ECO:0000313" key="2">
    <source>
        <dbReference type="EMBL" id="KAF0288302.1"/>
    </source>
</evidence>
<feature type="compositionally biased region" description="Acidic residues" evidence="1">
    <location>
        <begin position="54"/>
        <end position="65"/>
    </location>
</feature>
<feature type="compositionally biased region" description="Low complexity" evidence="1">
    <location>
        <begin position="87"/>
        <end position="103"/>
    </location>
</feature>
<dbReference type="Proteomes" id="UP000440578">
    <property type="component" value="Unassembled WGS sequence"/>
</dbReference>
<name>A0A6A4VD63_AMPAM</name>
<protein>
    <submittedName>
        <fullName evidence="2">Uncharacterized protein</fullName>
    </submittedName>
</protein>
<dbReference type="Pfam" id="PF15766">
    <property type="entry name" value="DUF4695"/>
    <property type="match status" value="1"/>
</dbReference>
<proteinExistence type="predicted"/>
<dbReference type="OrthoDB" id="6381481at2759"/>
<feature type="compositionally biased region" description="Polar residues" evidence="1">
    <location>
        <begin position="68"/>
        <end position="82"/>
    </location>
</feature>
<dbReference type="AlphaFoldDB" id="A0A6A4VD63"/>
<keyword evidence="3" id="KW-1185">Reference proteome</keyword>
<evidence type="ECO:0000256" key="1">
    <source>
        <dbReference type="SAM" id="MobiDB-lite"/>
    </source>
</evidence>
<organism evidence="2 3">
    <name type="scientific">Amphibalanus amphitrite</name>
    <name type="common">Striped barnacle</name>
    <name type="synonym">Balanus amphitrite</name>
    <dbReference type="NCBI Taxonomy" id="1232801"/>
    <lineage>
        <taxon>Eukaryota</taxon>
        <taxon>Metazoa</taxon>
        <taxon>Ecdysozoa</taxon>
        <taxon>Arthropoda</taxon>
        <taxon>Crustacea</taxon>
        <taxon>Multicrustacea</taxon>
        <taxon>Cirripedia</taxon>
        <taxon>Thoracica</taxon>
        <taxon>Thoracicalcarea</taxon>
        <taxon>Balanomorpha</taxon>
        <taxon>Balanoidea</taxon>
        <taxon>Balanidae</taxon>
        <taxon>Amphibalaninae</taxon>
        <taxon>Amphibalanus</taxon>
    </lineage>
</organism>
<feature type="compositionally biased region" description="Basic residues" evidence="1">
    <location>
        <begin position="131"/>
        <end position="143"/>
    </location>
</feature>
<dbReference type="EMBL" id="VIIS01002118">
    <property type="protein sequence ID" value="KAF0288302.1"/>
    <property type="molecule type" value="Genomic_DNA"/>
</dbReference>